<keyword evidence="3" id="KW-1185">Reference proteome</keyword>
<dbReference type="SUPFAM" id="SSF54427">
    <property type="entry name" value="NTF2-like"/>
    <property type="match status" value="1"/>
</dbReference>
<dbReference type="InterPro" id="IPR032710">
    <property type="entry name" value="NTF2-like_dom_sf"/>
</dbReference>
<name>A0ABS3SDB4_9CELL</name>
<evidence type="ECO:0000313" key="2">
    <source>
        <dbReference type="EMBL" id="MBO3083730.1"/>
    </source>
</evidence>
<feature type="domain" description="DUF4440" evidence="1">
    <location>
        <begin position="5"/>
        <end position="111"/>
    </location>
</feature>
<dbReference type="InterPro" id="IPR011944">
    <property type="entry name" value="Steroid_delta5-4_isomerase"/>
</dbReference>
<gene>
    <name evidence="2" type="ORF">J4035_03685</name>
</gene>
<dbReference type="Proteomes" id="UP000678317">
    <property type="component" value="Unassembled WGS sequence"/>
</dbReference>
<dbReference type="Pfam" id="PF14534">
    <property type="entry name" value="DUF4440"/>
    <property type="match status" value="1"/>
</dbReference>
<dbReference type="NCBIfam" id="TIGR02246">
    <property type="entry name" value="SgcJ/EcaC family oxidoreductase"/>
    <property type="match status" value="1"/>
</dbReference>
<dbReference type="Gene3D" id="3.10.450.50">
    <property type="match status" value="1"/>
</dbReference>
<reference evidence="2 3" key="1">
    <citation type="submission" date="2021-03" db="EMBL/GenBank/DDBJ databases">
        <title>novel species in genus Cellulomonas.</title>
        <authorList>
            <person name="Zhang G."/>
        </authorList>
    </citation>
    <scope>NUCLEOTIDE SEQUENCE [LARGE SCALE GENOMIC DNA]</scope>
    <source>
        <strain evidence="3">zg-ZUI188</strain>
    </source>
</reference>
<organism evidence="2 3">
    <name type="scientific">Cellulomonas fengjieae</name>
    <dbReference type="NCBI Taxonomy" id="2819978"/>
    <lineage>
        <taxon>Bacteria</taxon>
        <taxon>Bacillati</taxon>
        <taxon>Actinomycetota</taxon>
        <taxon>Actinomycetes</taxon>
        <taxon>Micrococcales</taxon>
        <taxon>Cellulomonadaceae</taxon>
        <taxon>Cellulomonas</taxon>
    </lineage>
</organism>
<dbReference type="InterPro" id="IPR027843">
    <property type="entry name" value="DUF4440"/>
</dbReference>
<protein>
    <submittedName>
        <fullName evidence="2">SgcJ/EcaC family oxidoreductase</fullName>
    </submittedName>
</protein>
<evidence type="ECO:0000259" key="1">
    <source>
        <dbReference type="Pfam" id="PF14534"/>
    </source>
</evidence>
<proteinExistence type="predicted"/>
<dbReference type="EMBL" id="JAGFBM010000001">
    <property type="protein sequence ID" value="MBO3083730.1"/>
    <property type="molecule type" value="Genomic_DNA"/>
</dbReference>
<sequence>MSGIEEAWAAGDAGAFAALHAPMATYLAFDGTLMVGRREIESGHAPLFRGIMRGSRLLSWDRRVRLVSSDVAVATQMGGIVMRWQGDRATPSAKRVSANTTVLVRDGDRWLVTAFQNTRYRPWADTLLGRLMTRSSG</sequence>
<accession>A0ABS3SDB4</accession>
<evidence type="ECO:0000313" key="3">
    <source>
        <dbReference type="Proteomes" id="UP000678317"/>
    </source>
</evidence>
<comment type="caution">
    <text evidence="2">The sequence shown here is derived from an EMBL/GenBank/DDBJ whole genome shotgun (WGS) entry which is preliminary data.</text>
</comment>